<organism evidence="17 18">
    <name type="scientific">Linum tenue</name>
    <dbReference type="NCBI Taxonomy" id="586396"/>
    <lineage>
        <taxon>Eukaryota</taxon>
        <taxon>Viridiplantae</taxon>
        <taxon>Streptophyta</taxon>
        <taxon>Embryophyta</taxon>
        <taxon>Tracheophyta</taxon>
        <taxon>Spermatophyta</taxon>
        <taxon>Magnoliopsida</taxon>
        <taxon>eudicotyledons</taxon>
        <taxon>Gunneridae</taxon>
        <taxon>Pentapetalae</taxon>
        <taxon>rosids</taxon>
        <taxon>fabids</taxon>
        <taxon>Malpighiales</taxon>
        <taxon>Linaceae</taxon>
        <taxon>Linum</taxon>
    </lineage>
</organism>
<evidence type="ECO:0000256" key="11">
    <source>
        <dbReference type="PROSITE-ProRule" id="PRU00108"/>
    </source>
</evidence>
<feature type="compositionally biased region" description="Basic residues" evidence="14">
    <location>
        <begin position="340"/>
        <end position="349"/>
    </location>
</feature>
<comment type="subcellular location">
    <subcellularLocation>
        <location evidence="1 11 13">Nucleus</location>
    </subcellularLocation>
</comment>
<dbReference type="Gene3D" id="1.10.10.60">
    <property type="entry name" value="Homeodomain-like"/>
    <property type="match status" value="1"/>
</dbReference>
<keyword evidence="4 12" id="KW-0863">Zinc-finger</keyword>
<feature type="compositionally biased region" description="Polar residues" evidence="14">
    <location>
        <begin position="12"/>
        <end position="22"/>
    </location>
</feature>
<dbReference type="FunFam" id="3.30.40.10:FF:000270">
    <property type="entry name" value="pathogenesis-related homeodomain protein-like"/>
    <property type="match status" value="1"/>
</dbReference>
<dbReference type="CDD" id="cd15504">
    <property type="entry name" value="PHD_PRHA_like"/>
    <property type="match status" value="1"/>
</dbReference>
<dbReference type="PROSITE" id="PS50071">
    <property type="entry name" value="HOMEOBOX_2"/>
    <property type="match status" value="1"/>
</dbReference>
<feature type="compositionally biased region" description="Basic residues" evidence="14">
    <location>
        <begin position="953"/>
        <end position="963"/>
    </location>
</feature>
<dbReference type="Proteomes" id="UP001154282">
    <property type="component" value="Unassembled WGS sequence"/>
</dbReference>
<evidence type="ECO:0000256" key="12">
    <source>
        <dbReference type="PROSITE-ProRule" id="PRU00146"/>
    </source>
</evidence>
<feature type="compositionally biased region" description="Basic and acidic residues" evidence="14">
    <location>
        <begin position="611"/>
        <end position="621"/>
    </location>
</feature>
<evidence type="ECO:0000256" key="5">
    <source>
        <dbReference type="ARBA" id="ARBA00022833"/>
    </source>
</evidence>
<keyword evidence="10 11" id="KW-0539">Nucleus</keyword>
<dbReference type="EMBL" id="CAMGYJ010000009">
    <property type="protein sequence ID" value="CAI0472101.1"/>
    <property type="molecule type" value="Genomic_DNA"/>
</dbReference>
<feature type="compositionally biased region" description="Low complexity" evidence="14">
    <location>
        <begin position="833"/>
        <end position="846"/>
    </location>
</feature>
<name>A0AAV0PPD5_9ROSI</name>
<keyword evidence="6" id="KW-0805">Transcription regulation</keyword>
<dbReference type="AlphaFoldDB" id="A0AAV0PPD5"/>
<keyword evidence="7 11" id="KW-0238">DNA-binding</keyword>
<dbReference type="GO" id="GO:0003682">
    <property type="term" value="F:chromatin binding"/>
    <property type="evidence" value="ECO:0007669"/>
    <property type="project" value="TreeGrafter"/>
</dbReference>
<feature type="compositionally biased region" description="Polar residues" evidence="14">
    <location>
        <begin position="228"/>
        <end position="243"/>
    </location>
</feature>
<evidence type="ECO:0000256" key="2">
    <source>
        <dbReference type="ARBA" id="ARBA00007427"/>
    </source>
</evidence>
<dbReference type="InterPro" id="IPR011011">
    <property type="entry name" value="Znf_FYVE_PHD"/>
</dbReference>
<accession>A0AAV0PPD5</accession>
<evidence type="ECO:0000256" key="1">
    <source>
        <dbReference type="ARBA" id="ARBA00004123"/>
    </source>
</evidence>
<feature type="region of interest" description="Disordered" evidence="14">
    <location>
        <begin position="212"/>
        <end position="243"/>
    </location>
</feature>
<feature type="region of interest" description="Disordered" evidence="14">
    <location>
        <begin position="265"/>
        <end position="285"/>
    </location>
</feature>
<feature type="compositionally biased region" description="Polar residues" evidence="14">
    <location>
        <begin position="325"/>
        <end position="335"/>
    </location>
</feature>
<keyword evidence="18" id="KW-1185">Reference proteome</keyword>
<feature type="domain" description="Homeobox" evidence="16">
    <location>
        <begin position="793"/>
        <end position="836"/>
    </location>
</feature>
<dbReference type="PANTHER" id="PTHR12628">
    <property type="entry name" value="POLYCOMB-LIKE TRANSCRIPTION FACTOR"/>
    <property type="match status" value="1"/>
</dbReference>
<feature type="compositionally biased region" description="Acidic residues" evidence="14">
    <location>
        <begin position="548"/>
        <end position="561"/>
    </location>
</feature>
<dbReference type="PROSITE" id="PS50016">
    <property type="entry name" value="ZF_PHD_2"/>
    <property type="match status" value="1"/>
</dbReference>
<evidence type="ECO:0000256" key="3">
    <source>
        <dbReference type="ARBA" id="ARBA00022723"/>
    </source>
</evidence>
<keyword evidence="9" id="KW-0804">Transcription</keyword>
<dbReference type="CDD" id="cd00086">
    <property type="entry name" value="homeodomain"/>
    <property type="match status" value="1"/>
</dbReference>
<dbReference type="InterPro" id="IPR001965">
    <property type="entry name" value="Znf_PHD"/>
</dbReference>
<gene>
    <name evidence="17" type="ORF">LITE_LOCUS39147</name>
</gene>
<dbReference type="PANTHER" id="PTHR12628:SF13">
    <property type="entry name" value="HOMEOBOX PROTEIN HAT3.1"/>
    <property type="match status" value="1"/>
</dbReference>
<keyword evidence="8 11" id="KW-0371">Homeobox</keyword>
<feature type="DNA-binding region" description="Homeobox" evidence="11">
    <location>
        <begin position="795"/>
        <end position="837"/>
    </location>
</feature>
<dbReference type="Gene3D" id="3.30.40.10">
    <property type="entry name" value="Zinc/RING finger domain, C3HC4 (zinc finger)"/>
    <property type="match status" value="1"/>
</dbReference>
<dbReference type="Pfam" id="PF00046">
    <property type="entry name" value="Homeodomain"/>
    <property type="match status" value="1"/>
</dbReference>
<feature type="compositionally biased region" description="Basic and acidic residues" evidence="14">
    <location>
        <begin position="902"/>
        <end position="914"/>
    </location>
</feature>
<feature type="compositionally biased region" description="Polar residues" evidence="14">
    <location>
        <begin position="941"/>
        <end position="950"/>
    </location>
</feature>
<dbReference type="GO" id="GO:0043565">
    <property type="term" value="F:sequence-specific DNA binding"/>
    <property type="evidence" value="ECO:0007669"/>
    <property type="project" value="UniProtKB-ARBA"/>
</dbReference>
<dbReference type="GO" id="GO:0008270">
    <property type="term" value="F:zinc ion binding"/>
    <property type="evidence" value="ECO:0007669"/>
    <property type="project" value="UniProtKB-KW"/>
</dbReference>
<dbReference type="SMART" id="SM00249">
    <property type="entry name" value="PHD"/>
    <property type="match status" value="1"/>
</dbReference>
<dbReference type="Pfam" id="PF00628">
    <property type="entry name" value="PHD"/>
    <property type="match status" value="1"/>
</dbReference>
<sequence length="963" mass="105833">MSTVDHMGVSPSKVSETSYPKQATVEQTHDLGNECRISGICCEKDQSVSAQTELTDTDVVASMSLTTEICEPSVKDASEQDGNRSGLQLKEAGMDSLIAKNGSLDQTTVEQNPNCACEHEHNKVGDACLQDKHFSDDDMPTPSTQLTHSQGIGSEPSNCLLKETSQRLPEDVAKCDHTEGLRTACEDADRIDNSDGSFCRLQRSIWKTDKPHLSTKERKHGKVEIDPVSSTCNSLEQSEPLSTVVTISTPSKQEDMSAGDATLLSAEQPGLPNDGQKSTNGKQLRIPHREVVCGLSYIDHTTKRGSSARGDRKLQLKSQGKQKSTESGGDPTNVSLDGKKQKRRKKDRKKGTVTDEYTRIRSHLRYLLHRMKFEQSLIVAYSADGWKGQNLEKLKPEKELQRASSDIFRLKVKIRELFKHIDSLCAEGSFPASIFDSDGQISSEDIYCAKCQSKELTAENDIILCDGACDRGFHQFCLIPPLLKEDIPPDDEGWLCPACDCKVDSIAMVNDYLGTNLSITDGWEKVFPEAAATLSSPHPGSNLGVPSDDSEDDDYDPDGPEVDEKSQGGGLGTDESDFSSASEQLGTSRDEKYLGLPSDDSEDDDYNPDGRGPDEPTREESSGSDFSSDSEDLDAVLEDNELPEENGNLKVVQRGGIKRRSLNSEPVSTSEPDDIVDDSLLLAGKRNVERLDYRKLYDETYGNGSSDSSDDEDYTAGKKLRKKATMAAPFSKNRVVKSEGTEQVSGDNEITPRRRFRGKSNVKAESSQSTRRIRRGPYKKLGEAVIQSFFQRLHESFQENQYPDHSTKEKLATELELTMDQVTKWFGNARWSYNHSSTPGGSSSKKSTSRKNVSKVPGTAIKQHQGEHHDVNVDAVCNGGSQNRKPLENDADGVAESCIKGAGDRKLDAHEGTKSRPRGRKRKSDKQSVEAEIKSEGASMGGSSSQTTLRVSGRLKRRRNSVG</sequence>
<evidence type="ECO:0000259" key="16">
    <source>
        <dbReference type="PROSITE" id="PS50071"/>
    </source>
</evidence>
<dbReference type="InterPro" id="IPR013083">
    <property type="entry name" value="Znf_RING/FYVE/PHD"/>
</dbReference>
<evidence type="ECO:0000256" key="13">
    <source>
        <dbReference type="RuleBase" id="RU000682"/>
    </source>
</evidence>
<dbReference type="PROSITE" id="PS01359">
    <property type="entry name" value="ZF_PHD_1"/>
    <property type="match status" value="1"/>
</dbReference>
<feature type="region of interest" description="Disordered" evidence="14">
    <location>
        <begin position="833"/>
        <end position="963"/>
    </location>
</feature>
<dbReference type="GO" id="GO:0005634">
    <property type="term" value="C:nucleus"/>
    <property type="evidence" value="ECO:0007669"/>
    <property type="project" value="UniProtKB-SubCell"/>
</dbReference>
<evidence type="ECO:0000256" key="9">
    <source>
        <dbReference type="ARBA" id="ARBA00023163"/>
    </source>
</evidence>
<feature type="domain" description="PHD-type" evidence="15">
    <location>
        <begin position="445"/>
        <end position="502"/>
    </location>
</feature>
<dbReference type="InterPro" id="IPR009057">
    <property type="entry name" value="Homeodomain-like_sf"/>
</dbReference>
<dbReference type="GO" id="GO:0045814">
    <property type="term" value="P:negative regulation of gene expression, epigenetic"/>
    <property type="evidence" value="ECO:0007669"/>
    <property type="project" value="TreeGrafter"/>
</dbReference>
<feature type="region of interest" description="Disordered" evidence="14">
    <location>
        <begin position="694"/>
        <end position="776"/>
    </location>
</feature>
<dbReference type="InterPro" id="IPR001356">
    <property type="entry name" value="HD"/>
</dbReference>
<dbReference type="SMART" id="SM00389">
    <property type="entry name" value="HOX"/>
    <property type="match status" value="1"/>
</dbReference>
<comment type="similarity">
    <text evidence="2">Belongs to the PHD-associated homeobox family.</text>
</comment>
<keyword evidence="5" id="KW-0862">Zinc</keyword>
<feature type="compositionally biased region" description="Basic residues" evidence="14">
    <location>
        <begin position="915"/>
        <end position="924"/>
    </location>
</feature>
<keyword evidence="3" id="KW-0479">Metal-binding</keyword>
<evidence type="ECO:0000256" key="6">
    <source>
        <dbReference type="ARBA" id="ARBA00023015"/>
    </source>
</evidence>
<evidence type="ECO:0000256" key="7">
    <source>
        <dbReference type="ARBA" id="ARBA00023125"/>
    </source>
</evidence>
<protein>
    <submittedName>
        <fullName evidence="17">Uncharacterized protein</fullName>
    </submittedName>
</protein>
<evidence type="ECO:0000256" key="4">
    <source>
        <dbReference type="ARBA" id="ARBA00022771"/>
    </source>
</evidence>
<evidence type="ECO:0000259" key="15">
    <source>
        <dbReference type="PROSITE" id="PS50016"/>
    </source>
</evidence>
<evidence type="ECO:0000256" key="10">
    <source>
        <dbReference type="ARBA" id="ARBA00023242"/>
    </source>
</evidence>
<feature type="region of interest" description="Disordered" evidence="14">
    <location>
        <begin position="532"/>
        <end position="678"/>
    </location>
</feature>
<evidence type="ECO:0000256" key="8">
    <source>
        <dbReference type="ARBA" id="ARBA00023155"/>
    </source>
</evidence>
<dbReference type="InterPro" id="IPR019787">
    <property type="entry name" value="Znf_PHD-finger"/>
</dbReference>
<evidence type="ECO:0000256" key="14">
    <source>
        <dbReference type="SAM" id="MobiDB-lite"/>
    </source>
</evidence>
<dbReference type="SUPFAM" id="SSF57903">
    <property type="entry name" value="FYVE/PHD zinc finger"/>
    <property type="match status" value="1"/>
</dbReference>
<dbReference type="SUPFAM" id="SSF46689">
    <property type="entry name" value="Homeodomain-like"/>
    <property type="match status" value="1"/>
</dbReference>
<feature type="region of interest" description="Disordered" evidence="14">
    <location>
        <begin position="1"/>
        <end position="22"/>
    </location>
</feature>
<dbReference type="GO" id="GO:0010557">
    <property type="term" value="P:positive regulation of macromolecule biosynthetic process"/>
    <property type="evidence" value="ECO:0007669"/>
    <property type="project" value="UniProtKB-ARBA"/>
</dbReference>
<feature type="region of interest" description="Disordered" evidence="14">
    <location>
        <begin position="301"/>
        <end position="354"/>
    </location>
</feature>
<dbReference type="GO" id="GO:0006355">
    <property type="term" value="P:regulation of DNA-templated transcription"/>
    <property type="evidence" value="ECO:0007669"/>
    <property type="project" value="UniProtKB-ARBA"/>
</dbReference>
<dbReference type="InterPro" id="IPR019786">
    <property type="entry name" value="Zinc_finger_PHD-type_CS"/>
</dbReference>
<reference evidence="17" key="1">
    <citation type="submission" date="2022-08" db="EMBL/GenBank/DDBJ databases">
        <authorList>
            <person name="Gutierrez-Valencia J."/>
        </authorList>
    </citation>
    <scope>NUCLEOTIDE SEQUENCE</scope>
</reference>
<evidence type="ECO:0000313" key="17">
    <source>
        <dbReference type="EMBL" id="CAI0472101.1"/>
    </source>
</evidence>
<feature type="compositionally biased region" description="Acidic residues" evidence="14">
    <location>
        <begin position="628"/>
        <end position="644"/>
    </location>
</feature>
<comment type="caution">
    <text evidence="17">The sequence shown here is derived from an EMBL/GenBank/DDBJ whole genome shotgun (WGS) entry which is preliminary data.</text>
</comment>
<proteinExistence type="inferred from homology"/>
<feature type="compositionally biased region" description="Basic and acidic residues" evidence="14">
    <location>
        <begin position="925"/>
        <end position="935"/>
    </location>
</feature>
<feature type="compositionally biased region" description="Polar residues" evidence="14">
    <location>
        <begin position="578"/>
        <end position="587"/>
    </location>
</feature>
<evidence type="ECO:0000313" key="18">
    <source>
        <dbReference type="Proteomes" id="UP001154282"/>
    </source>
</evidence>
<dbReference type="InterPro" id="IPR045876">
    <property type="entry name" value="PRHA-like_PHD-finger"/>
</dbReference>